<sequence>MEPQRGERQERELSVIVNTPSPDVLHLPDPSLSCAHACCKRAPPRHANTQVRASQEHTPGRGLRSPMRPLEERPTPSLNLACFQ</sequence>
<dbReference type="EMBL" id="UXSR01000143">
    <property type="protein sequence ID" value="VDD75238.1"/>
    <property type="molecule type" value="Genomic_DNA"/>
</dbReference>
<gene>
    <name evidence="2" type="ORF">MCOS_LOCUS1241</name>
</gene>
<keyword evidence="3" id="KW-1185">Reference proteome</keyword>
<evidence type="ECO:0000313" key="3">
    <source>
        <dbReference type="Proteomes" id="UP000267029"/>
    </source>
</evidence>
<evidence type="ECO:0000256" key="1">
    <source>
        <dbReference type="SAM" id="MobiDB-lite"/>
    </source>
</evidence>
<organism evidence="4">
    <name type="scientific">Mesocestoides corti</name>
    <name type="common">Flatworm</name>
    <dbReference type="NCBI Taxonomy" id="53468"/>
    <lineage>
        <taxon>Eukaryota</taxon>
        <taxon>Metazoa</taxon>
        <taxon>Spiralia</taxon>
        <taxon>Lophotrochozoa</taxon>
        <taxon>Platyhelminthes</taxon>
        <taxon>Cestoda</taxon>
        <taxon>Eucestoda</taxon>
        <taxon>Cyclophyllidea</taxon>
        <taxon>Mesocestoididae</taxon>
        <taxon>Mesocestoides</taxon>
    </lineage>
</organism>
<evidence type="ECO:0000313" key="4">
    <source>
        <dbReference type="WBParaSite" id="MCOS_0000124001-mRNA-1"/>
    </source>
</evidence>
<proteinExistence type="predicted"/>
<feature type="region of interest" description="Disordered" evidence="1">
    <location>
        <begin position="43"/>
        <end position="84"/>
    </location>
</feature>
<reference evidence="2 3" key="2">
    <citation type="submission" date="2018-10" db="EMBL/GenBank/DDBJ databases">
        <authorList>
            <consortium name="Pathogen Informatics"/>
        </authorList>
    </citation>
    <scope>NUCLEOTIDE SEQUENCE [LARGE SCALE GENOMIC DNA]</scope>
</reference>
<dbReference type="Proteomes" id="UP000267029">
    <property type="component" value="Unassembled WGS sequence"/>
</dbReference>
<dbReference type="AlphaFoldDB" id="A0A0R3U3S0"/>
<protein>
    <submittedName>
        <fullName evidence="2 4">Uncharacterized protein</fullName>
    </submittedName>
</protein>
<evidence type="ECO:0000313" key="2">
    <source>
        <dbReference type="EMBL" id="VDD75238.1"/>
    </source>
</evidence>
<dbReference type="WBParaSite" id="MCOS_0000124001-mRNA-1">
    <property type="protein sequence ID" value="MCOS_0000124001-mRNA-1"/>
    <property type="gene ID" value="MCOS_0000124001"/>
</dbReference>
<name>A0A0R3U3S0_MESCO</name>
<reference evidence="4" key="1">
    <citation type="submission" date="2017-02" db="UniProtKB">
        <authorList>
            <consortium name="WormBaseParasite"/>
        </authorList>
    </citation>
    <scope>IDENTIFICATION</scope>
</reference>
<accession>A0A0R3U3S0</accession>